<comment type="caution">
    <text evidence="1">The sequence shown here is derived from an EMBL/GenBank/DDBJ whole genome shotgun (WGS) entry which is preliminary data.</text>
</comment>
<gene>
    <name evidence="1" type="ORF">FN846DRAFT_902255</name>
</gene>
<dbReference type="EMBL" id="VXIS01000008">
    <property type="protein sequence ID" value="KAA8914157.1"/>
    <property type="molecule type" value="Genomic_DNA"/>
</dbReference>
<organism evidence="1 2">
    <name type="scientific">Sphaerosporella brunnea</name>
    <dbReference type="NCBI Taxonomy" id="1250544"/>
    <lineage>
        <taxon>Eukaryota</taxon>
        <taxon>Fungi</taxon>
        <taxon>Dikarya</taxon>
        <taxon>Ascomycota</taxon>
        <taxon>Pezizomycotina</taxon>
        <taxon>Pezizomycetes</taxon>
        <taxon>Pezizales</taxon>
        <taxon>Pyronemataceae</taxon>
        <taxon>Sphaerosporella</taxon>
    </lineage>
</organism>
<dbReference type="AlphaFoldDB" id="A0A5J5FAK3"/>
<keyword evidence="2" id="KW-1185">Reference proteome</keyword>
<reference evidence="1 2" key="1">
    <citation type="submission" date="2019-09" db="EMBL/GenBank/DDBJ databases">
        <title>Draft genome of the ectomycorrhizal ascomycete Sphaerosporella brunnea.</title>
        <authorList>
            <consortium name="DOE Joint Genome Institute"/>
            <person name="Benucci G.M."/>
            <person name="Marozzi G."/>
            <person name="Antonielli L."/>
            <person name="Sanchez S."/>
            <person name="Marco P."/>
            <person name="Wang X."/>
            <person name="Falini L.B."/>
            <person name="Barry K."/>
            <person name="Haridas S."/>
            <person name="Lipzen A."/>
            <person name="Labutti K."/>
            <person name="Grigoriev I.V."/>
            <person name="Murat C."/>
            <person name="Martin F."/>
            <person name="Albertini E."/>
            <person name="Donnini D."/>
            <person name="Bonito G."/>
        </authorList>
    </citation>
    <scope>NUCLEOTIDE SEQUENCE [LARGE SCALE GENOMIC DNA]</scope>
    <source>
        <strain evidence="1 2">Sb_GMNB300</strain>
    </source>
</reference>
<dbReference type="InParanoid" id="A0A5J5FAK3"/>
<accession>A0A5J5FAK3</accession>
<sequence>MLTKLSPELLHNVTAYLDTEGLQALNRVCRQMRAHNIDRALRSIGSQYAAPGYEPATAALQLADALNVAWQKRLEVILLSTDYNMIGSYYTAMGHGGWVMLDWLIKLLQRELVACRTGFTGHELEALHIGKLVMDTSRASSSQKLRVEDRLQPARVFTMIDDRGF</sequence>
<name>A0A5J5FAK3_9PEZI</name>
<protein>
    <recommendedName>
        <fullName evidence="3">F-box domain-containing protein</fullName>
    </recommendedName>
</protein>
<evidence type="ECO:0000313" key="1">
    <source>
        <dbReference type="EMBL" id="KAA8914157.1"/>
    </source>
</evidence>
<evidence type="ECO:0000313" key="2">
    <source>
        <dbReference type="Proteomes" id="UP000326924"/>
    </source>
</evidence>
<proteinExistence type="predicted"/>
<dbReference type="Proteomes" id="UP000326924">
    <property type="component" value="Unassembled WGS sequence"/>
</dbReference>
<evidence type="ECO:0008006" key="3">
    <source>
        <dbReference type="Google" id="ProtNLM"/>
    </source>
</evidence>